<dbReference type="RefSeq" id="WP_344866775.1">
    <property type="nucleotide sequence ID" value="NZ_BAAAUT010000105.1"/>
</dbReference>
<sequence>MHFYEQPGPAFAEVGGRIYAALRSGDLDAGPVLELACLLEEWGRRTVAVQEVLERPTADLTVADPAG</sequence>
<keyword evidence="2" id="KW-1185">Reference proteome</keyword>
<name>A0ABP6P4D8_9ACTN</name>
<evidence type="ECO:0000313" key="1">
    <source>
        <dbReference type="EMBL" id="GAA3166946.1"/>
    </source>
</evidence>
<dbReference type="Proteomes" id="UP001500320">
    <property type="component" value="Unassembled WGS sequence"/>
</dbReference>
<proteinExistence type="predicted"/>
<protein>
    <recommendedName>
        <fullName evidence="3">Transcriptional regulator</fullName>
    </recommendedName>
</protein>
<evidence type="ECO:0008006" key="3">
    <source>
        <dbReference type="Google" id="ProtNLM"/>
    </source>
</evidence>
<accession>A0ABP6P4D8</accession>
<reference evidence="2" key="1">
    <citation type="journal article" date="2019" name="Int. J. Syst. Evol. Microbiol.">
        <title>The Global Catalogue of Microorganisms (GCM) 10K type strain sequencing project: providing services to taxonomists for standard genome sequencing and annotation.</title>
        <authorList>
            <consortium name="The Broad Institute Genomics Platform"/>
            <consortium name="The Broad Institute Genome Sequencing Center for Infectious Disease"/>
            <person name="Wu L."/>
            <person name="Ma J."/>
        </authorList>
    </citation>
    <scope>NUCLEOTIDE SEQUENCE [LARGE SCALE GENOMIC DNA]</scope>
    <source>
        <strain evidence="2">JCM 9373</strain>
    </source>
</reference>
<evidence type="ECO:0000313" key="2">
    <source>
        <dbReference type="Proteomes" id="UP001500320"/>
    </source>
</evidence>
<comment type="caution">
    <text evidence="1">The sequence shown here is derived from an EMBL/GenBank/DDBJ whole genome shotgun (WGS) entry which is preliminary data.</text>
</comment>
<dbReference type="EMBL" id="BAAAUT010000105">
    <property type="protein sequence ID" value="GAA3166946.1"/>
    <property type="molecule type" value="Genomic_DNA"/>
</dbReference>
<gene>
    <name evidence="1" type="ORF">GCM10010466_67090</name>
</gene>
<organism evidence="1 2">
    <name type="scientific">Planomonospora alba</name>
    <dbReference type="NCBI Taxonomy" id="161354"/>
    <lineage>
        <taxon>Bacteria</taxon>
        <taxon>Bacillati</taxon>
        <taxon>Actinomycetota</taxon>
        <taxon>Actinomycetes</taxon>
        <taxon>Streptosporangiales</taxon>
        <taxon>Streptosporangiaceae</taxon>
        <taxon>Planomonospora</taxon>
    </lineage>
</organism>